<evidence type="ECO:0000256" key="3">
    <source>
        <dbReference type="ARBA" id="ARBA00022946"/>
    </source>
</evidence>
<evidence type="ECO:0000256" key="7">
    <source>
        <dbReference type="RuleBase" id="RU004478"/>
    </source>
</evidence>
<dbReference type="AlphaFoldDB" id="A0A9W6T0U7"/>
<evidence type="ECO:0000256" key="4">
    <source>
        <dbReference type="ARBA" id="ARBA00023128"/>
    </source>
</evidence>
<dbReference type="PRINTS" id="PR00773">
    <property type="entry name" value="GRPEPROTEIN"/>
</dbReference>
<gene>
    <name evidence="9" type="ORF">Cboi02_000287400</name>
</gene>
<comment type="subcellular location">
    <subcellularLocation>
        <location evidence="1 6">Mitochondrion matrix</location>
    </subcellularLocation>
</comment>
<evidence type="ECO:0000313" key="10">
    <source>
        <dbReference type="Proteomes" id="UP001165120"/>
    </source>
</evidence>
<dbReference type="GO" id="GO:0000774">
    <property type="term" value="F:adenyl-nucleotide exchange factor activity"/>
    <property type="evidence" value="ECO:0007669"/>
    <property type="project" value="InterPro"/>
</dbReference>
<evidence type="ECO:0000256" key="6">
    <source>
        <dbReference type="RuleBase" id="RU000640"/>
    </source>
</evidence>
<dbReference type="FunFam" id="2.30.22.10:FF:000002">
    <property type="entry name" value="GrpE protein homolog"/>
    <property type="match status" value="1"/>
</dbReference>
<dbReference type="PROSITE" id="PS01071">
    <property type="entry name" value="GRPE"/>
    <property type="match status" value="1"/>
</dbReference>
<evidence type="ECO:0000256" key="2">
    <source>
        <dbReference type="ARBA" id="ARBA00009054"/>
    </source>
</evidence>
<evidence type="ECO:0000256" key="1">
    <source>
        <dbReference type="ARBA" id="ARBA00004305"/>
    </source>
</evidence>
<dbReference type="GO" id="GO:0001405">
    <property type="term" value="C:PAM complex, Tim23 associated import motor"/>
    <property type="evidence" value="ECO:0007669"/>
    <property type="project" value="TreeGrafter"/>
</dbReference>
<comment type="caution">
    <text evidence="9">The sequence shown here is derived from an EMBL/GenBank/DDBJ whole genome shotgun (WGS) entry which is preliminary data.</text>
</comment>
<feature type="region of interest" description="Disordered" evidence="8">
    <location>
        <begin position="46"/>
        <end position="66"/>
    </location>
</feature>
<dbReference type="GO" id="GO:0042803">
    <property type="term" value="F:protein homodimerization activity"/>
    <property type="evidence" value="ECO:0007669"/>
    <property type="project" value="InterPro"/>
</dbReference>
<feature type="compositionally biased region" description="Basic and acidic residues" evidence="8">
    <location>
        <begin position="46"/>
        <end position="58"/>
    </location>
</feature>
<accession>A0A9W6T0U7</accession>
<dbReference type="InterPro" id="IPR000740">
    <property type="entry name" value="GrpE"/>
</dbReference>
<dbReference type="GO" id="GO:0006457">
    <property type="term" value="P:protein folding"/>
    <property type="evidence" value="ECO:0007669"/>
    <property type="project" value="InterPro"/>
</dbReference>
<reference evidence="9" key="1">
    <citation type="submission" date="2023-04" db="EMBL/GenBank/DDBJ databases">
        <title>Candida boidinii NBRC 10035.</title>
        <authorList>
            <person name="Ichikawa N."/>
            <person name="Sato H."/>
            <person name="Tonouchi N."/>
        </authorList>
    </citation>
    <scope>NUCLEOTIDE SEQUENCE</scope>
    <source>
        <strain evidence="9">NBRC 10035</strain>
    </source>
</reference>
<dbReference type="InterPro" id="IPR009012">
    <property type="entry name" value="GrpE_head"/>
</dbReference>
<proteinExistence type="inferred from homology"/>
<dbReference type="Gene3D" id="3.90.20.20">
    <property type="match status" value="1"/>
</dbReference>
<comment type="function">
    <text evidence="6">Essential component of the PAM complex, a complex required for the translocation of transit peptide-containing proteins from the inner membrane into the mitochondrial matrix in an ATP-dependent manner.</text>
</comment>
<dbReference type="FunFam" id="3.90.20.20:FF:000011">
    <property type="entry name" value="GrpE protein homolog"/>
    <property type="match status" value="1"/>
</dbReference>
<name>A0A9W6T0U7_CANBO</name>
<protein>
    <recommendedName>
        <fullName evidence="6">GrpE protein homolog</fullName>
    </recommendedName>
</protein>
<dbReference type="SUPFAM" id="SSF51064">
    <property type="entry name" value="Head domain of nucleotide exchange factor GrpE"/>
    <property type="match status" value="1"/>
</dbReference>
<keyword evidence="3" id="KW-0809">Transit peptide</keyword>
<keyword evidence="5 6" id="KW-0143">Chaperone</keyword>
<dbReference type="GO" id="GO:0030150">
    <property type="term" value="P:protein import into mitochondrial matrix"/>
    <property type="evidence" value="ECO:0007669"/>
    <property type="project" value="TreeGrafter"/>
</dbReference>
<dbReference type="PANTHER" id="PTHR21237:SF23">
    <property type="entry name" value="GRPE PROTEIN HOMOLOG, MITOCHONDRIAL"/>
    <property type="match status" value="1"/>
</dbReference>
<evidence type="ECO:0000256" key="8">
    <source>
        <dbReference type="SAM" id="MobiDB-lite"/>
    </source>
</evidence>
<dbReference type="GO" id="GO:0051087">
    <property type="term" value="F:protein-folding chaperone binding"/>
    <property type="evidence" value="ECO:0007669"/>
    <property type="project" value="InterPro"/>
</dbReference>
<evidence type="ECO:0000256" key="5">
    <source>
        <dbReference type="ARBA" id="ARBA00023186"/>
    </source>
</evidence>
<organism evidence="9 10">
    <name type="scientific">Candida boidinii</name>
    <name type="common">Yeast</name>
    <dbReference type="NCBI Taxonomy" id="5477"/>
    <lineage>
        <taxon>Eukaryota</taxon>
        <taxon>Fungi</taxon>
        <taxon>Dikarya</taxon>
        <taxon>Ascomycota</taxon>
        <taxon>Saccharomycotina</taxon>
        <taxon>Pichiomycetes</taxon>
        <taxon>Pichiales</taxon>
        <taxon>Pichiaceae</taxon>
        <taxon>Ogataea</taxon>
        <taxon>Ogataea/Candida clade</taxon>
    </lineage>
</organism>
<dbReference type="EMBL" id="BSXN01000917">
    <property type="protein sequence ID" value="GME70554.1"/>
    <property type="molecule type" value="Genomic_DNA"/>
</dbReference>
<keyword evidence="10" id="KW-1185">Reference proteome</keyword>
<dbReference type="HAMAP" id="MF_01151">
    <property type="entry name" value="GrpE"/>
    <property type="match status" value="1"/>
</dbReference>
<dbReference type="PANTHER" id="PTHR21237">
    <property type="entry name" value="GRPE PROTEIN"/>
    <property type="match status" value="1"/>
</dbReference>
<sequence length="231" mass="26282">MQRSLLRLSRNLAAPSAARSVLLNRVTVVNSTRQLSYSRALFNEAKKNESTEAEKPAETEAAELSPLEQELKELKEKLAVKDKEAAEFKDRYVRSLADFRNLQETTKREIKKAQDYALQKFARDLIESVDNFGHALSAVKEDSLKTNQEILQLYDGVKMTRDIFEKTLSRHGLKKIDPLDEQFDPNRHEATFETPQEGKEPGTVFYVQQPGFELNGRVLRAAKVGIVKGED</sequence>
<dbReference type="SUPFAM" id="SSF58014">
    <property type="entry name" value="Coiled-coil domain of nucleotide exchange factor GrpE"/>
    <property type="match status" value="1"/>
</dbReference>
<comment type="similarity">
    <text evidence="2 7">Belongs to the GrpE family.</text>
</comment>
<dbReference type="GO" id="GO:0051082">
    <property type="term" value="F:unfolded protein binding"/>
    <property type="evidence" value="ECO:0007669"/>
    <property type="project" value="TreeGrafter"/>
</dbReference>
<dbReference type="Gene3D" id="2.30.22.10">
    <property type="entry name" value="Head domain of nucleotide exchange factor GrpE"/>
    <property type="match status" value="1"/>
</dbReference>
<dbReference type="CDD" id="cd00446">
    <property type="entry name" value="GrpE"/>
    <property type="match status" value="1"/>
</dbReference>
<evidence type="ECO:0000313" key="9">
    <source>
        <dbReference type="EMBL" id="GME70554.1"/>
    </source>
</evidence>
<dbReference type="Pfam" id="PF01025">
    <property type="entry name" value="GrpE"/>
    <property type="match status" value="1"/>
</dbReference>
<dbReference type="InterPro" id="IPR013805">
    <property type="entry name" value="GrpE_CC"/>
</dbReference>
<dbReference type="Proteomes" id="UP001165120">
    <property type="component" value="Unassembled WGS sequence"/>
</dbReference>
<keyword evidence="4 6" id="KW-0496">Mitochondrion</keyword>